<sequence length="269" mass="31315">MLKIGEFAALTGISINMLRNYNKIGLLIPEHVDQVNSYRYYSESQIIIANRIQILKELGFVLKEISMINSSSDDDIRKLIKDKILEKQKEKEHIEEQINRMDQIINHIGRYSEFTFSVKITTVASRKVISLRDNISKFEDEGLLWKSFERKCIENNVKILNNEYSYAITHSIDLAKNIIDTEVLRIVSEGTTETKGLNYYELPPIEVAVVSFKGIYSRISDISSYVHKYIKDIGYELGYAPIRKYLVSPNNQCDPKDYITEYYYPLKKI</sequence>
<dbReference type="Proteomes" id="UP000286268">
    <property type="component" value="Chromosome"/>
</dbReference>
<dbReference type="InterPro" id="IPR010499">
    <property type="entry name" value="AraC_E-bd"/>
</dbReference>
<dbReference type="OrthoDB" id="9773308at2"/>
<dbReference type="GO" id="GO:0003677">
    <property type="term" value="F:DNA binding"/>
    <property type="evidence" value="ECO:0007669"/>
    <property type="project" value="UniProtKB-KW"/>
</dbReference>
<dbReference type="PROSITE" id="PS50937">
    <property type="entry name" value="HTH_MERR_2"/>
    <property type="match status" value="1"/>
</dbReference>
<dbReference type="Gene3D" id="1.10.1660.10">
    <property type="match status" value="1"/>
</dbReference>
<dbReference type="InterPro" id="IPR029442">
    <property type="entry name" value="GyrI-like"/>
</dbReference>
<keyword evidence="2" id="KW-0175">Coiled coil</keyword>
<keyword evidence="5" id="KW-1185">Reference proteome</keyword>
<dbReference type="CDD" id="cd01107">
    <property type="entry name" value="HTH_BmrR"/>
    <property type="match status" value="1"/>
</dbReference>
<organism evidence="4 5">
    <name type="scientific">Clostridium manihotivorum</name>
    <dbReference type="NCBI Taxonomy" id="2320868"/>
    <lineage>
        <taxon>Bacteria</taxon>
        <taxon>Bacillati</taxon>
        <taxon>Bacillota</taxon>
        <taxon>Clostridia</taxon>
        <taxon>Eubacteriales</taxon>
        <taxon>Clostridiaceae</taxon>
        <taxon>Clostridium</taxon>
    </lineage>
</organism>
<evidence type="ECO:0000313" key="5">
    <source>
        <dbReference type="Proteomes" id="UP000286268"/>
    </source>
</evidence>
<dbReference type="RefSeq" id="WP_128212997.1">
    <property type="nucleotide sequence ID" value="NZ_CP025746.1"/>
</dbReference>
<dbReference type="GO" id="GO:0003700">
    <property type="term" value="F:DNA-binding transcription factor activity"/>
    <property type="evidence" value="ECO:0007669"/>
    <property type="project" value="InterPro"/>
</dbReference>
<dbReference type="Gene3D" id="3.20.80.10">
    <property type="entry name" value="Regulatory factor, effector binding domain"/>
    <property type="match status" value="1"/>
</dbReference>
<evidence type="ECO:0000256" key="1">
    <source>
        <dbReference type="ARBA" id="ARBA00023125"/>
    </source>
</evidence>
<dbReference type="InterPro" id="IPR011256">
    <property type="entry name" value="Reg_factor_effector_dom_sf"/>
</dbReference>
<keyword evidence="1" id="KW-0238">DNA-binding</keyword>
<evidence type="ECO:0000313" key="4">
    <source>
        <dbReference type="EMBL" id="QAA32207.1"/>
    </source>
</evidence>
<dbReference type="PANTHER" id="PTHR30204">
    <property type="entry name" value="REDOX-CYCLING DRUG-SENSING TRANSCRIPTIONAL ACTIVATOR SOXR"/>
    <property type="match status" value="1"/>
</dbReference>
<reference evidence="4 5" key="1">
    <citation type="submission" date="2018-01" db="EMBL/GenBank/DDBJ databases">
        <title>Genome Sequencing and Assembly of Anaerobacter polyendosporus strain CT4.</title>
        <authorList>
            <person name="Tachaapaikoon C."/>
            <person name="Sutheeworapong S."/>
            <person name="Jenjaroenpun P."/>
            <person name="Wongsurawat T."/>
            <person name="Nookeaw I."/>
            <person name="Cheawchanlertfa P."/>
            <person name="Kosugi A."/>
            <person name="Cheevadhanarak S."/>
            <person name="Ratanakhanokchai K."/>
        </authorList>
    </citation>
    <scope>NUCLEOTIDE SEQUENCE [LARGE SCALE GENOMIC DNA]</scope>
    <source>
        <strain evidence="4 5">CT4</strain>
    </source>
</reference>
<dbReference type="EMBL" id="CP025746">
    <property type="protein sequence ID" value="QAA32207.1"/>
    <property type="molecule type" value="Genomic_DNA"/>
</dbReference>
<dbReference type="SUPFAM" id="SSF46955">
    <property type="entry name" value="Putative DNA-binding domain"/>
    <property type="match status" value="1"/>
</dbReference>
<dbReference type="SMART" id="SM00871">
    <property type="entry name" value="AraC_E_bind"/>
    <property type="match status" value="1"/>
</dbReference>
<dbReference type="KEGG" id="cmah:C1I91_11460"/>
<feature type="domain" description="HTH merR-type" evidence="3">
    <location>
        <begin position="1"/>
        <end position="71"/>
    </location>
</feature>
<dbReference type="InterPro" id="IPR000551">
    <property type="entry name" value="MerR-type_HTH_dom"/>
</dbReference>
<name>A0A3R5QTV9_9CLOT</name>
<gene>
    <name evidence="4" type="ORF">C1I91_11460</name>
</gene>
<dbReference type="InterPro" id="IPR009061">
    <property type="entry name" value="DNA-bd_dom_put_sf"/>
</dbReference>
<dbReference type="InterPro" id="IPR047057">
    <property type="entry name" value="MerR_fam"/>
</dbReference>
<dbReference type="Pfam" id="PF06445">
    <property type="entry name" value="GyrI-like"/>
    <property type="match status" value="1"/>
</dbReference>
<protein>
    <submittedName>
        <fullName evidence="4">MerR family transcriptional regulator</fullName>
    </submittedName>
</protein>
<proteinExistence type="predicted"/>
<dbReference type="PANTHER" id="PTHR30204:SF97">
    <property type="entry name" value="MERR FAMILY REGULATORY PROTEIN"/>
    <property type="match status" value="1"/>
</dbReference>
<accession>A0A3R5QTV9</accession>
<evidence type="ECO:0000256" key="2">
    <source>
        <dbReference type="SAM" id="Coils"/>
    </source>
</evidence>
<dbReference type="SUPFAM" id="SSF55136">
    <property type="entry name" value="Probable bacterial effector-binding domain"/>
    <property type="match status" value="1"/>
</dbReference>
<dbReference type="Pfam" id="PF00376">
    <property type="entry name" value="MerR"/>
    <property type="match status" value="1"/>
</dbReference>
<feature type="coiled-coil region" evidence="2">
    <location>
        <begin position="77"/>
        <end position="104"/>
    </location>
</feature>
<dbReference type="AlphaFoldDB" id="A0A3R5QTV9"/>
<dbReference type="SMART" id="SM00422">
    <property type="entry name" value="HTH_MERR"/>
    <property type="match status" value="1"/>
</dbReference>
<evidence type="ECO:0000259" key="3">
    <source>
        <dbReference type="PROSITE" id="PS50937"/>
    </source>
</evidence>